<comment type="caution">
    <text evidence="2">The sequence shown here is derived from an EMBL/GenBank/DDBJ whole genome shotgun (WGS) entry which is preliminary data.</text>
</comment>
<name>A0AAV7W7D3_PLEWA</name>
<dbReference type="EMBL" id="JANPWB010000002">
    <property type="protein sequence ID" value="KAJ1208486.1"/>
    <property type="molecule type" value="Genomic_DNA"/>
</dbReference>
<protein>
    <submittedName>
        <fullName evidence="2">Uncharacterized protein</fullName>
    </submittedName>
</protein>
<sequence length="253" mass="26246">MGHSPTFQSSFRAHGCPPDRVRNLLSGVSCALRRPAAPRSPHAGQSARGRSPSRCLFRAQVLQLGQVQCPQVGSGKDGAPAPAPSLPLRAYTREGSLLGPQFPPTASGAPGSAIWTRAAIASAAAPGLPALFLLLSAVHHQAAAFSEGRGRQPPLATVNSASDASADGLGSLASLRPRPTAQRQAAASSRGGAERLSPQRGKQHRLPLAPGLRWGPSRTSRRSAAGSPHSVSRQPGPARWEGLIRQAPPELEN</sequence>
<feature type="region of interest" description="Disordered" evidence="1">
    <location>
        <begin position="146"/>
        <end position="253"/>
    </location>
</feature>
<accession>A0AAV7W7D3</accession>
<reference evidence="2" key="1">
    <citation type="journal article" date="2022" name="bioRxiv">
        <title>Sequencing and chromosome-scale assembly of the giantPleurodeles waltlgenome.</title>
        <authorList>
            <person name="Brown T."/>
            <person name="Elewa A."/>
            <person name="Iarovenko S."/>
            <person name="Subramanian E."/>
            <person name="Araus A.J."/>
            <person name="Petzold A."/>
            <person name="Susuki M."/>
            <person name="Suzuki K.-i.T."/>
            <person name="Hayashi T."/>
            <person name="Toyoda A."/>
            <person name="Oliveira C."/>
            <person name="Osipova E."/>
            <person name="Leigh N.D."/>
            <person name="Simon A."/>
            <person name="Yun M.H."/>
        </authorList>
    </citation>
    <scope>NUCLEOTIDE SEQUENCE</scope>
    <source>
        <strain evidence="2">20211129_DDA</strain>
        <tissue evidence="2">Liver</tissue>
    </source>
</reference>
<gene>
    <name evidence="2" type="ORF">NDU88_003871</name>
</gene>
<keyword evidence="3" id="KW-1185">Reference proteome</keyword>
<proteinExistence type="predicted"/>
<evidence type="ECO:0000256" key="1">
    <source>
        <dbReference type="SAM" id="MobiDB-lite"/>
    </source>
</evidence>
<evidence type="ECO:0000313" key="2">
    <source>
        <dbReference type="EMBL" id="KAJ1208486.1"/>
    </source>
</evidence>
<feature type="compositionally biased region" description="Low complexity" evidence="1">
    <location>
        <begin position="160"/>
        <end position="191"/>
    </location>
</feature>
<dbReference type="Proteomes" id="UP001066276">
    <property type="component" value="Chromosome 1_2"/>
</dbReference>
<dbReference type="AlphaFoldDB" id="A0AAV7W7D3"/>
<organism evidence="2 3">
    <name type="scientific">Pleurodeles waltl</name>
    <name type="common">Iberian ribbed newt</name>
    <dbReference type="NCBI Taxonomy" id="8319"/>
    <lineage>
        <taxon>Eukaryota</taxon>
        <taxon>Metazoa</taxon>
        <taxon>Chordata</taxon>
        <taxon>Craniata</taxon>
        <taxon>Vertebrata</taxon>
        <taxon>Euteleostomi</taxon>
        <taxon>Amphibia</taxon>
        <taxon>Batrachia</taxon>
        <taxon>Caudata</taxon>
        <taxon>Salamandroidea</taxon>
        <taxon>Salamandridae</taxon>
        <taxon>Pleurodelinae</taxon>
        <taxon>Pleurodeles</taxon>
    </lineage>
</organism>
<evidence type="ECO:0000313" key="3">
    <source>
        <dbReference type="Proteomes" id="UP001066276"/>
    </source>
</evidence>